<proteinExistence type="predicted"/>
<reference evidence="2" key="1">
    <citation type="submission" date="2021-05" db="EMBL/GenBank/DDBJ databases">
        <authorList>
            <person name="Alioto T."/>
            <person name="Alioto T."/>
            <person name="Gomez Garrido J."/>
        </authorList>
    </citation>
    <scope>NUCLEOTIDE SEQUENCE</scope>
</reference>
<feature type="region of interest" description="Disordered" evidence="1">
    <location>
        <begin position="44"/>
        <end position="64"/>
    </location>
</feature>
<evidence type="ECO:0000313" key="2">
    <source>
        <dbReference type="EMBL" id="CAG6647741.1"/>
    </source>
</evidence>
<name>A0A8D8REM5_9HEMI</name>
<protein>
    <submittedName>
        <fullName evidence="2">Uncharacterized protein</fullName>
    </submittedName>
</protein>
<sequence length="130" mass="15008">MICSDPILMRTPIWFESQKTVLYRQQTRSLSKWRHLRPLPLPARPVLASPRPRPPPPVTTMTRTKSGTFATCPIAPIRTRIRTLSKSFPPIVPFRTVASFSSPVRKSLVQRLRPARLRLSDLTHRRDCTR</sequence>
<dbReference type="EMBL" id="HBUF01148550">
    <property type="protein sequence ID" value="CAG6647741.1"/>
    <property type="molecule type" value="Transcribed_RNA"/>
</dbReference>
<accession>A0A8D8REM5</accession>
<organism evidence="2">
    <name type="scientific">Cacopsylla melanoneura</name>
    <dbReference type="NCBI Taxonomy" id="428564"/>
    <lineage>
        <taxon>Eukaryota</taxon>
        <taxon>Metazoa</taxon>
        <taxon>Ecdysozoa</taxon>
        <taxon>Arthropoda</taxon>
        <taxon>Hexapoda</taxon>
        <taxon>Insecta</taxon>
        <taxon>Pterygota</taxon>
        <taxon>Neoptera</taxon>
        <taxon>Paraneoptera</taxon>
        <taxon>Hemiptera</taxon>
        <taxon>Sternorrhyncha</taxon>
        <taxon>Psylloidea</taxon>
        <taxon>Psyllidae</taxon>
        <taxon>Psyllinae</taxon>
        <taxon>Cacopsylla</taxon>
    </lineage>
</organism>
<dbReference type="AlphaFoldDB" id="A0A8D8REM5"/>
<evidence type="ECO:0000256" key="1">
    <source>
        <dbReference type="SAM" id="MobiDB-lite"/>
    </source>
</evidence>